<comment type="caution">
    <text evidence="1">The sequence shown here is derived from an EMBL/GenBank/DDBJ whole genome shotgun (WGS) entry which is preliminary data.</text>
</comment>
<dbReference type="EMBL" id="FCOL02000060">
    <property type="protein sequence ID" value="SAL81199.1"/>
    <property type="molecule type" value="Genomic_DNA"/>
</dbReference>
<dbReference type="Proteomes" id="UP000054925">
    <property type="component" value="Unassembled WGS sequence"/>
</dbReference>
<proteinExistence type="predicted"/>
<evidence type="ECO:0000313" key="1">
    <source>
        <dbReference type="EMBL" id="SAL81199.1"/>
    </source>
</evidence>
<name>A0A158KKB1_9BURK</name>
<dbReference type="AlphaFoldDB" id="A0A158KKB1"/>
<evidence type="ECO:0000313" key="2">
    <source>
        <dbReference type="Proteomes" id="UP000054925"/>
    </source>
</evidence>
<keyword evidence="2" id="KW-1185">Reference proteome</keyword>
<gene>
    <name evidence="1" type="ORF">AWB67_05780</name>
</gene>
<protein>
    <submittedName>
        <fullName evidence="1">Uncharacterized protein</fullName>
    </submittedName>
</protein>
<sequence length="53" mass="6082">MEEYYFQPYSVAGTEIFLRPSIDRQCAYFFIIEVGSSHALVSYASRQPVCTPL</sequence>
<accession>A0A158KKB1</accession>
<organism evidence="1 2">
    <name type="scientific">Caballeronia terrestris</name>
    <dbReference type="NCBI Taxonomy" id="1226301"/>
    <lineage>
        <taxon>Bacteria</taxon>
        <taxon>Pseudomonadati</taxon>
        <taxon>Pseudomonadota</taxon>
        <taxon>Betaproteobacteria</taxon>
        <taxon>Burkholderiales</taxon>
        <taxon>Burkholderiaceae</taxon>
        <taxon>Caballeronia</taxon>
    </lineage>
</organism>
<reference evidence="1" key="1">
    <citation type="submission" date="2016-01" db="EMBL/GenBank/DDBJ databases">
        <authorList>
            <person name="Peeters C."/>
        </authorList>
    </citation>
    <scope>NUCLEOTIDE SEQUENCE [LARGE SCALE GENOMIC DNA]</scope>
    <source>
        <strain evidence="1">LMG 22937</strain>
    </source>
</reference>